<evidence type="ECO:0000256" key="6">
    <source>
        <dbReference type="ARBA" id="ARBA00022989"/>
    </source>
</evidence>
<evidence type="ECO:0000313" key="10">
    <source>
        <dbReference type="Proteomes" id="UP000515860"/>
    </source>
</evidence>
<dbReference type="GO" id="GO:0055085">
    <property type="term" value="P:transmembrane transport"/>
    <property type="evidence" value="ECO:0007669"/>
    <property type="project" value="InterPro"/>
</dbReference>
<evidence type="ECO:0000256" key="7">
    <source>
        <dbReference type="ARBA" id="ARBA00023136"/>
    </source>
</evidence>
<feature type="transmembrane region" description="Helical" evidence="8">
    <location>
        <begin position="6"/>
        <end position="24"/>
    </location>
</feature>
<comment type="similarity">
    <text evidence="2">Belongs to the auxin efflux carrier (TC 2.A.69) family.</text>
</comment>
<keyword evidence="7 8" id="KW-0472">Membrane</keyword>
<feature type="transmembrane region" description="Helical" evidence="8">
    <location>
        <begin position="36"/>
        <end position="55"/>
    </location>
</feature>
<evidence type="ECO:0000256" key="5">
    <source>
        <dbReference type="ARBA" id="ARBA00022692"/>
    </source>
</evidence>
<dbReference type="Proteomes" id="UP000515860">
    <property type="component" value="Chromosome"/>
</dbReference>
<proteinExistence type="inferred from homology"/>
<evidence type="ECO:0000256" key="3">
    <source>
        <dbReference type="ARBA" id="ARBA00022448"/>
    </source>
</evidence>
<name>A0A7G9G8T2_9FIRM</name>
<organism evidence="9 10">
    <name type="scientific">Wansuia hejianensis</name>
    <dbReference type="NCBI Taxonomy" id="2763667"/>
    <lineage>
        <taxon>Bacteria</taxon>
        <taxon>Bacillati</taxon>
        <taxon>Bacillota</taxon>
        <taxon>Clostridia</taxon>
        <taxon>Lachnospirales</taxon>
        <taxon>Lachnospiraceae</taxon>
        <taxon>Wansuia</taxon>
    </lineage>
</organism>
<accession>A0A7G9G8T2</accession>
<dbReference type="PANTHER" id="PTHR36838:SF1">
    <property type="entry name" value="SLR1864 PROTEIN"/>
    <property type="match status" value="1"/>
</dbReference>
<feature type="transmembrane region" description="Helical" evidence="8">
    <location>
        <begin position="254"/>
        <end position="274"/>
    </location>
</feature>
<keyword evidence="5 8" id="KW-0812">Transmembrane</keyword>
<gene>
    <name evidence="9" type="ORF">H9Q79_09625</name>
</gene>
<keyword evidence="6 8" id="KW-1133">Transmembrane helix</keyword>
<feature type="transmembrane region" description="Helical" evidence="8">
    <location>
        <begin position="100"/>
        <end position="122"/>
    </location>
</feature>
<dbReference type="EMBL" id="CP060635">
    <property type="protein sequence ID" value="QNM07214.1"/>
    <property type="molecule type" value="Genomic_DNA"/>
</dbReference>
<dbReference type="InterPro" id="IPR004776">
    <property type="entry name" value="Mem_transp_PIN-like"/>
</dbReference>
<reference evidence="9 10" key="1">
    <citation type="submission" date="2020-08" db="EMBL/GenBank/DDBJ databases">
        <authorList>
            <person name="Liu C."/>
            <person name="Sun Q."/>
        </authorList>
    </citation>
    <scope>NUCLEOTIDE SEQUENCE [LARGE SCALE GENOMIC DNA]</scope>
    <source>
        <strain evidence="9 10">NSJ-29</strain>
    </source>
</reference>
<dbReference type="RefSeq" id="WP_249328179.1">
    <property type="nucleotide sequence ID" value="NZ_CP060635.1"/>
</dbReference>
<feature type="transmembrane region" description="Helical" evidence="8">
    <location>
        <begin position="128"/>
        <end position="152"/>
    </location>
</feature>
<feature type="transmembrane region" description="Helical" evidence="8">
    <location>
        <begin position="164"/>
        <end position="183"/>
    </location>
</feature>
<feature type="transmembrane region" description="Helical" evidence="8">
    <location>
        <begin position="286"/>
        <end position="307"/>
    </location>
</feature>
<comment type="subcellular location">
    <subcellularLocation>
        <location evidence="1">Cell membrane</location>
        <topology evidence="1">Multi-pass membrane protein</topology>
    </subcellularLocation>
</comment>
<evidence type="ECO:0000313" key="9">
    <source>
        <dbReference type="EMBL" id="QNM07214.1"/>
    </source>
</evidence>
<evidence type="ECO:0000256" key="2">
    <source>
        <dbReference type="ARBA" id="ARBA00010145"/>
    </source>
</evidence>
<protein>
    <submittedName>
        <fullName evidence="9">AEC family transporter</fullName>
    </submittedName>
</protein>
<keyword evidence="10" id="KW-1185">Reference proteome</keyword>
<feature type="transmembrane region" description="Helical" evidence="8">
    <location>
        <begin position="227"/>
        <end position="248"/>
    </location>
</feature>
<dbReference type="AlphaFoldDB" id="A0A7G9G8T2"/>
<dbReference type="PANTHER" id="PTHR36838">
    <property type="entry name" value="AUXIN EFFLUX CARRIER FAMILY PROTEIN"/>
    <property type="match status" value="1"/>
</dbReference>
<dbReference type="KEGG" id="whj:H9Q79_09625"/>
<keyword evidence="4" id="KW-1003">Cell membrane</keyword>
<evidence type="ECO:0000256" key="1">
    <source>
        <dbReference type="ARBA" id="ARBA00004651"/>
    </source>
</evidence>
<dbReference type="Pfam" id="PF03547">
    <property type="entry name" value="Mem_trans"/>
    <property type="match status" value="1"/>
</dbReference>
<dbReference type="Gene3D" id="1.20.1530.20">
    <property type="match status" value="2"/>
</dbReference>
<dbReference type="InterPro" id="IPR038770">
    <property type="entry name" value="Na+/solute_symporter_sf"/>
</dbReference>
<evidence type="ECO:0000256" key="8">
    <source>
        <dbReference type="SAM" id="Phobius"/>
    </source>
</evidence>
<keyword evidence="3" id="KW-0813">Transport</keyword>
<dbReference type="GO" id="GO:0005886">
    <property type="term" value="C:plasma membrane"/>
    <property type="evidence" value="ECO:0007669"/>
    <property type="project" value="UniProtKB-SubCell"/>
</dbReference>
<evidence type="ECO:0000256" key="4">
    <source>
        <dbReference type="ARBA" id="ARBA00022475"/>
    </source>
</evidence>
<sequence length="308" mass="33906">MDSLILLQQMLVLCAMMAIGFAAFKAKILNQGGYQNIASMIVKILNPFIIVSGVLSKKSDISGEAVWQNLILVFVLYGMLTAVSYLYVKIRRFPKREQRMYQLMLIFSNVGFMGIPLVRAMYGNEYVIFVAFYILGYNVLAYTYGIYLASGMSDRAVKFDIRKLLNPGTIASVTAILIFAFKIPVSAPVASLCEYMGNAAIPLSMMMIGVSLARLDLKRAFQGAENYIFLMVKMLAIPILAVLIVRQLPFNTRILGIFCITASMPVGGMVGMMAEEYGGNGEGEECNKAIAMTTILSAVTVPLVSLFF</sequence>
<feature type="transmembrane region" description="Helical" evidence="8">
    <location>
        <begin position="67"/>
        <end position="88"/>
    </location>
</feature>